<organism evidence="7 8">
    <name type="scientific">Candidatus Yanofskybacteria bacterium RIFCSPLOWO2_02_FULL_43_10b</name>
    <dbReference type="NCBI Taxonomy" id="1802704"/>
    <lineage>
        <taxon>Bacteria</taxon>
        <taxon>Candidatus Yanofskyibacteriota</taxon>
    </lineage>
</organism>
<keyword evidence="3 6" id="KW-0067">ATP-binding</keyword>
<comment type="similarity">
    <text evidence="5 6">Belongs to the FtsA/MreB family.</text>
</comment>
<feature type="binding site" evidence="6">
    <location>
        <begin position="213"/>
        <end position="216"/>
    </location>
    <ligand>
        <name>ATP</name>
        <dbReference type="ChEBI" id="CHEBI:30616"/>
    </ligand>
</feature>
<dbReference type="PANTHER" id="PTHR42749:SF1">
    <property type="entry name" value="CELL SHAPE-DETERMINING PROTEIN MREB"/>
    <property type="match status" value="1"/>
</dbReference>
<dbReference type="Proteomes" id="UP000177676">
    <property type="component" value="Unassembled WGS sequence"/>
</dbReference>
<gene>
    <name evidence="6" type="primary">mreB</name>
    <name evidence="7" type="ORF">A3I92_00265</name>
</gene>
<keyword evidence="1 6" id="KW-0963">Cytoplasm</keyword>
<dbReference type="Gene3D" id="3.30.420.40">
    <property type="match status" value="2"/>
</dbReference>
<evidence type="ECO:0000256" key="4">
    <source>
        <dbReference type="ARBA" id="ARBA00022960"/>
    </source>
</evidence>
<reference evidence="7 8" key="1">
    <citation type="journal article" date="2016" name="Nat. Commun.">
        <title>Thousands of microbial genomes shed light on interconnected biogeochemical processes in an aquifer system.</title>
        <authorList>
            <person name="Anantharaman K."/>
            <person name="Brown C.T."/>
            <person name="Hug L.A."/>
            <person name="Sharon I."/>
            <person name="Castelle C.J."/>
            <person name="Probst A.J."/>
            <person name="Thomas B.C."/>
            <person name="Singh A."/>
            <person name="Wilkins M.J."/>
            <person name="Karaoz U."/>
            <person name="Brodie E.L."/>
            <person name="Williams K.H."/>
            <person name="Hubbard S.S."/>
            <person name="Banfield J.F."/>
        </authorList>
    </citation>
    <scope>NUCLEOTIDE SEQUENCE [LARGE SCALE GENOMIC DNA]</scope>
</reference>
<dbReference type="InterPro" id="IPR056546">
    <property type="entry name" value="MreB_MamK-like"/>
</dbReference>
<evidence type="ECO:0000256" key="1">
    <source>
        <dbReference type="ARBA" id="ARBA00022490"/>
    </source>
</evidence>
<dbReference type="PANTHER" id="PTHR42749">
    <property type="entry name" value="CELL SHAPE-DETERMINING PROTEIN MREB"/>
    <property type="match status" value="1"/>
</dbReference>
<comment type="caution">
    <text evidence="7">The sequence shown here is derived from an EMBL/GenBank/DDBJ whole genome shotgun (WGS) entry which is preliminary data.</text>
</comment>
<protein>
    <recommendedName>
        <fullName evidence="6">Cell shape-determining protein MreB</fullName>
    </recommendedName>
</protein>
<dbReference type="EMBL" id="MGKS01000005">
    <property type="protein sequence ID" value="OGN32713.1"/>
    <property type="molecule type" value="Genomic_DNA"/>
</dbReference>
<keyword evidence="4 6" id="KW-0133">Cell shape</keyword>
<evidence type="ECO:0000256" key="5">
    <source>
        <dbReference type="ARBA" id="ARBA00023458"/>
    </source>
</evidence>
<evidence type="ECO:0000313" key="7">
    <source>
        <dbReference type="EMBL" id="OGN32713.1"/>
    </source>
</evidence>
<dbReference type="GO" id="GO:0005524">
    <property type="term" value="F:ATP binding"/>
    <property type="evidence" value="ECO:0007669"/>
    <property type="project" value="UniProtKB-KW"/>
</dbReference>
<dbReference type="NCBIfam" id="TIGR00904">
    <property type="entry name" value="mreB"/>
    <property type="match status" value="1"/>
</dbReference>
<comment type="function">
    <text evidence="6">Forms membrane-associated dynamic filaments that are essential for cell shape determination. Acts by regulating cell wall synthesis and cell elongation, and thus cell shape. A feedback loop between cell geometry and MreB localization may maintain elongated cell shape by targeting cell wall growth to regions of negative cell wall curvature.</text>
</comment>
<feature type="binding site" evidence="6">
    <location>
        <begin position="165"/>
        <end position="167"/>
    </location>
    <ligand>
        <name>ATP</name>
        <dbReference type="ChEBI" id="CHEBI:30616"/>
    </ligand>
</feature>
<name>A0A1F8H523_9BACT</name>
<evidence type="ECO:0000256" key="3">
    <source>
        <dbReference type="ARBA" id="ARBA00022840"/>
    </source>
</evidence>
<dbReference type="InterPro" id="IPR043129">
    <property type="entry name" value="ATPase_NBD"/>
</dbReference>
<sequence length="349" mass="38086">MFNKFFGIFSKDIGIDLGTANTLVYIRGKGIVINEPSIVAINNKTGTILAIGEEARKMVGRTPGYIVVARPLVNGVVSDFEVTEQMLKYFIDRVHRESFSLVPRPRVVIGIPSGVTEVEKRAVEDAAYNAGAREVYLIEEPMAAAIGARLPVQEAAANVIIDIGGGSTDIAVISMGGLVASRSLRIAGNKFNEDIIRYLREERNFLIGEATAENLKIQIGSAYPLDDELSAEIRGRDLVTGLPKEITITSEEIRRAISRSVRQILAEIRSTIEETPPELVADLLNRSVFISGGGSLLRGLDELISHEIKLPVKIVDDPLTSVARGCGFVLEQIDKLKEVLVETSKEVYL</sequence>
<evidence type="ECO:0000256" key="2">
    <source>
        <dbReference type="ARBA" id="ARBA00022741"/>
    </source>
</evidence>
<evidence type="ECO:0000313" key="8">
    <source>
        <dbReference type="Proteomes" id="UP000177676"/>
    </source>
</evidence>
<comment type="subcellular location">
    <subcellularLocation>
        <location evidence="6">Cytoplasm</location>
    </subcellularLocation>
    <text evidence="6">Membrane-associated.</text>
</comment>
<dbReference type="CDD" id="cd10225">
    <property type="entry name" value="ASKHA_NBD_MreB-like"/>
    <property type="match status" value="1"/>
</dbReference>
<dbReference type="GO" id="GO:0008360">
    <property type="term" value="P:regulation of cell shape"/>
    <property type="evidence" value="ECO:0007669"/>
    <property type="project" value="UniProtKB-UniRule"/>
</dbReference>
<dbReference type="AlphaFoldDB" id="A0A1F8H523"/>
<proteinExistence type="inferred from homology"/>
<feature type="binding site" evidence="6">
    <location>
        <begin position="19"/>
        <end position="21"/>
    </location>
    <ligand>
        <name>ATP</name>
        <dbReference type="ChEBI" id="CHEBI:30616"/>
    </ligand>
</feature>
<dbReference type="GO" id="GO:0005737">
    <property type="term" value="C:cytoplasm"/>
    <property type="evidence" value="ECO:0007669"/>
    <property type="project" value="UniProtKB-SubCell"/>
</dbReference>
<dbReference type="SUPFAM" id="SSF53067">
    <property type="entry name" value="Actin-like ATPase domain"/>
    <property type="match status" value="2"/>
</dbReference>
<dbReference type="HAMAP" id="MF_02207">
    <property type="entry name" value="MreB"/>
    <property type="match status" value="1"/>
</dbReference>
<keyword evidence="2 6" id="KW-0547">Nucleotide-binding</keyword>
<accession>A0A1F8H523</accession>
<feature type="binding site" evidence="6">
    <location>
        <begin position="293"/>
        <end position="296"/>
    </location>
    <ligand>
        <name>ATP</name>
        <dbReference type="ChEBI" id="CHEBI:30616"/>
    </ligand>
</feature>
<dbReference type="Pfam" id="PF06723">
    <property type="entry name" value="MreB_Mbl"/>
    <property type="match status" value="1"/>
</dbReference>
<evidence type="ECO:0000256" key="6">
    <source>
        <dbReference type="HAMAP-Rule" id="MF_02207"/>
    </source>
</evidence>
<dbReference type="GO" id="GO:0000902">
    <property type="term" value="P:cell morphogenesis"/>
    <property type="evidence" value="ECO:0007669"/>
    <property type="project" value="InterPro"/>
</dbReference>
<dbReference type="NCBIfam" id="NF010539">
    <property type="entry name" value="PRK13927.1"/>
    <property type="match status" value="1"/>
</dbReference>
<dbReference type="InterPro" id="IPR004753">
    <property type="entry name" value="MreB"/>
</dbReference>
<dbReference type="PRINTS" id="PR01652">
    <property type="entry name" value="SHAPEPROTEIN"/>
</dbReference>
<comment type="subunit">
    <text evidence="6">Forms polymers.</text>
</comment>